<name>A0A8G0ZVT3_9RHOB</name>
<reference evidence="1" key="1">
    <citation type="submission" date="2021-02" db="EMBL/GenBank/DDBJ databases">
        <title>Rhodobacter shimadae sp. nov., an aerobic anoxygenic phototrophic bacterium isolated from a hot spring.</title>
        <authorList>
            <person name="Muramatsu S."/>
            <person name="Haruta S."/>
            <person name="Hirose S."/>
            <person name="Hanada S."/>
        </authorList>
    </citation>
    <scope>NUCLEOTIDE SEQUENCE</scope>
    <source>
        <strain evidence="1">N10</strain>
    </source>
</reference>
<accession>A0A8G0ZVT3</accession>
<dbReference type="Proteomes" id="UP000826300">
    <property type="component" value="Chromosome"/>
</dbReference>
<dbReference type="RefSeq" id="WP_220663900.1">
    <property type="nucleotide sequence ID" value="NZ_CP069370.1"/>
</dbReference>
<gene>
    <name evidence="1" type="ORF">JO391_07795</name>
</gene>
<dbReference type="KEGG" id="nsm:JO391_07795"/>
<dbReference type="AlphaFoldDB" id="A0A8G0ZVT3"/>
<organism evidence="1 2">
    <name type="scientific">Neotabrizicola shimadae</name>
    <dbReference type="NCBI Taxonomy" id="2807096"/>
    <lineage>
        <taxon>Bacteria</taxon>
        <taxon>Pseudomonadati</taxon>
        <taxon>Pseudomonadota</taxon>
        <taxon>Alphaproteobacteria</taxon>
        <taxon>Rhodobacterales</taxon>
        <taxon>Paracoccaceae</taxon>
        <taxon>Neotabrizicola</taxon>
    </lineage>
</organism>
<sequence length="89" mass="9636">MTAKIPVPHDSIARSLEAFRQQEGADHVQDVPHDDGPFHVGDDVATTCGHVAGVIVALHGNEALISWSYRGKSTETLDHLVHIPHEPAE</sequence>
<proteinExistence type="predicted"/>
<protein>
    <submittedName>
        <fullName evidence="1">Uncharacterized protein</fullName>
    </submittedName>
</protein>
<keyword evidence="2" id="KW-1185">Reference proteome</keyword>
<dbReference type="EMBL" id="CP069370">
    <property type="protein sequence ID" value="QYZ71389.1"/>
    <property type="molecule type" value="Genomic_DNA"/>
</dbReference>
<evidence type="ECO:0000313" key="1">
    <source>
        <dbReference type="EMBL" id="QYZ71389.1"/>
    </source>
</evidence>
<evidence type="ECO:0000313" key="2">
    <source>
        <dbReference type="Proteomes" id="UP000826300"/>
    </source>
</evidence>